<dbReference type="SUPFAM" id="SSF49464">
    <property type="entry name" value="Carboxypeptidase regulatory domain-like"/>
    <property type="match status" value="1"/>
</dbReference>
<dbReference type="Gene3D" id="2.60.40.1120">
    <property type="entry name" value="Carboxypeptidase-like, regulatory domain"/>
    <property type="match status" value="1"/>
</dbReference>
<name>A0A4R3KN87_9SPHI</name>
<evidence type="ECO:0000313" key="10">
    <source>
        <dbReference type="Proteomes" id="UP000295807"/>
    </source>
</evidence>
<gene>
    <name evidence="9" type="ORF">EDD80_11097</name>
</gene>
<dbReference type="InterPro" id="IPR037066">
    <property type="entry name" value="Plug_dom_sf"/>
</dbReference>
<dbReference type="FunFam" id="2.170.130.10:FF:000008">
    <property type="entry name" value="SusC/RagA family TonB-linked outer membrane protein"/>
    <property type="match status" value="1"/>
</dbReference>
<evidence type="ECO:0000256" key="5">
    <source>
        <dbReference type="ARBA" id="ARBA00023136"/>
    </source>
</evidence>
<dbReference type="InterPro" id="IPR023996">
    <property type="entry name" value="TonB-dep_OMP_SusC/RagA"/>
</dbReference>
<keyword evidence="4 7" id="KW-0812">Transmembrane</keyword>
<evidence type="ECO:0000313" key="9">
    <source>
        <dbReference type="EMBL" id="TCS85899.1"/>
    </source>
</evidence>
<keyword evidence="2 7" id="KW-0813">Transport</keyword>
<evidence type="ECO:0000256" key="7">
    <source>
        <dbReference type="PROSITE-ProRule" id="PRU01360"/>
    </source>
</evidence>
<evidence type="ECO:0000256" key="4">
    <source>
        <dbReference type="ARBA" id="ARBA00022692"/>
    </source>
</evidence>
<comment type="similarity">
    <text evidence="7">Belongs to the TonB-dependent receptor family.</text>
</comment>
<dbReference type="InterPro" id="IPR039426">
    <property type="entry name" value="TonB-dep_rcpt-like"/>
</dbReference>
<dbReference type="NCBIfam" id="TIGR04056">
    <property type="entry name" value="OMP_RagA_SusC"/>
    <property type="match status" value="1"/>
</dbReference>
<keyword evidence="3 7" id="KW-1134">Transmembrane beta strand</keyword>
<dbReference type="AlphaFoldDB" id="A0A4R3KN87"/>
<dbReference type="PROSITE" id="PS52016">
    <property type="entry name" value="TONB_DEPENDENT_REC_3"/>
    <property type="match status" value="1"/>
</dbReference>
<evidence type="ECO:0000256" key="2">
    <source>
        <dbReference type="ARBA" id="ARBA00022448"/>
    </source>
</evidence>
<keyword evidence="10" id="KW-1185">Reference proteome</keyword>
<dbReference type="InterPro" id="IPR023997">
    <property type="entry name" value="TonB-dep_OMP_SusC/RagA_CS"/>
</dbReference>
<keyword evidence="5 7" id="KW-0472">Membrane</keyword>
<accession>A0A4R3KN87</accession>
<feature type="domain" description="TonB-dependent receptor plug" evidence="8">
    <location>
        <begin position="134"/>
        <end position="257"/>
    </location>
</feature>
<evidence type="ECO:0000259" key="8">
    <source>
        <dbReference type="Pfam" id="PF07715"/>
    </source>
</evidence>
<dbReference type="InterPro" id="IPR036942">
    <property type="entry name" value="Beta-barrel_TonB_sf"/>
</dbReference>
<evidence type="ECO:0000256" key="3">
    <source>
        <dbReference type="ARBA" id="ARBA00022452"/>
    </source>
</evidence>
<dbReference type="Gene3D" id="2.40.170.20">
    <property type="entry name" value="TonB-dependent receptor, beta-barrel domain"/>
    <property type="match status" value="1"/>
</dbReference>
<dbReference type="Proteomes" id="UP000295807">
    <property type="component" value="Unassembled WGS sequence"/>
</dbReference>
<proteinExistence type="inferred from homology"/>
<dbReference type="EMBL" id="SMAD01000010">
    <property type="protein sequence ID" value="TCS85899.1"/>
    <property type="molecule type" value="Genomic_DNA"/>
</dbReference>
<dbReference type="OrthoDB" id="9768177at2"/>
<keyword evidence="6 7" id="KW-0998">Cell outer membrane</keyword>
<dbReference type="Gene3D" id="2.170.130.10">
    <property type="entry name" value="TonB-dependent receptor, plug domain"/>
    <property type="match status" value="1"/>
</dbReference>
<comment type="subcellular location">
    <subcellularLocation>
        <location evidence="1 7">Cell outer membrane</location>
        <topology evidence="1 7">Multi-pass membrane protein</topology>
    </subcellularLocation>
</comment>
<dbReference type="Pfam" id="PF07715">
    <property type="entry name" value="Plug"/>
    <property type="match status" value="1"/>
</dbReference>
<protein>
    <submittedName>
        <fullName evidence="9">TonB-linked SusC/RagA family outer membrane protein</fullName>
    </submittedName>
</protein>
<sequence length="1010" mass="109649">MNTRILYAPNRLKYTNLVIATLLTLCCLSISFSSLGQEGGFTISGTVTSAETGETLPGVSIVYKGSPEGAGTDVNGRYSLKVPSGEGVLVFSYVGFQTAEVAIGKRSEINVSLEASVTALDEIVVVGYGTQQREDLTGAISSVSAEDLQNQPLVSADQLLQGKAAGVQISNSSGAPGGRVNIRIRGASSINAGNEPLFVIDGIPVYNSSKDPGGTSYGTFTPTNALASINPNDIASVEILKDASATAIYGSRGSNGVVIITTKRGKGDKVKVNYSGYYGTQKLVRKLDLMNGSEHAGFLNDWAAANELTQPFADPAAIGEGTDWQEEIFNSAPIQNHQVSISSGRGNTNYYISGNYFNQQGIALNSGLERYAIRVNVDNKINDKLTFSQSLTYNRTINRSVPVNSAGSDNIRSVADKVYATSPTIAVYDENGEYIEDWYGATKAENPVASLLTIRNKVNGDNLLGNLSLDYEIAEGLSFKTLLGVNLLNRSNEEYYPRETTYIGGLLGGLGMVSDRRITNILNENILRYSKTINNVHDLEVMGGFTWQTEKTTGASTQPSGFPDDRLGVNSIGSSTGVPEIASSVNEWALASWLGRVNYQYNRKFLLTATFRADGSSKFGSGNKWGYFPSVALGYRLSEENFMKSLEMVDDLKIRASYGLTGNQEIGSYQSLARLVTSNIYIIDNQLVSGASQVGLANRELKWEKAMQWDVGLDLSLFKNRLRMVVDYYEKNTEDLLFTINLPAYSGFSSALYNTGELENKGIEINLEADIFTREFGWNVSANYARNRTEVTSLGKSASTSLFIGYPPGVIRGYLYDGVFNDQSEIDAQTAQEGIAPGDAKYRDVNGDGELDADDRVILGNPLPDYIFGFRNNFSYKGLTLSVFIQGEIGMDSFNGISSFDPSTGSSNKSRTLLNRWTPDNSGSDIPRAGVSNWLSNSSYMLEDRSYIKIRNIQLGYDIPANIVPWAGSANIYLSGQNLVTFTDFPGYDPDGGRHYPTARTIILGVNLGF</sequence>
<dbReference type="Pfam" id="PF13715">
    <property type="entry name" value="CarbopepD_reg_2"/>
    <property type="match status" value="1"/>
</dbReference>
<organism evidence="9 10">
    <name type="scientific">Anseongella ginsenosidimutans</name>
    <dbReference type="NCBI Taxonomy" id="496056"/>
    <lineage>
        <taxon>Bacteria</taxon>
        <taxon>Pseudomonadati</taxon>
        <taxon>Bacteroidota</taxon>
        <taxon>Sphingobacteriia</taxon>
        <taxon>Sphingobacteriales</taxon>
        <taxon>Sphingobacteriaceae</taxon>
        <taxon>Anseongella</taxon>
    </lineage>
</organism>
<dbReference type="NCBIfam" id="TIGR04057">
    <property type="entry name" value="SusC_RagA_signa"/>
    <property type="match status" value="1"/>
</dbReference>
<dbReference type="GO" id="GO:0009279">
    <property type="term" value="C:cell outer membrane"/>
    <property type="evidence" value="ECO:0007669"/>
    <property type="project" value="UniProtKB-SubCell"/>
</dbReference>
<dbReference type="InterPro" id="IPR008969">
    <property type="entry name" value="CarboxyPept-like_regulatory"/>
</dbReference>
<evidence type="ECO:0000256" key="6">
    <source>
        <dbReference type="ARBA" id="ARBA00023237"/>
    </source>
</evidence>
<dbReference type="SUPFAM" id="SSF56935">
    <property type="entry name" value="Porins"/>
    <property type="match status" value="1"/>
</dbReference>
<dbReference type="RefSeq" id="WP_132130016.1">
    <property type="nucleotide sequence ID" value="NZ_CP042432.1"/>
</dbReference>
<reference evidence="9 10" key="1">
    <citation type="submission" date="2019-03" db="EMBL/GenBank/DDBJ databases">
        <title>Genomic Encyclopedia of Type Strains, Phase IV (KMG-IV): sequencing the most valuable type-strain genomes for metagenomic binning, comparative biology and taxonomic classification.</title>
        <authorList>
            <person name="Goeker M."/>
        </authorList>
    </citation>
    <scope>NUCLEOTIDE SEQUENCE [LARGE SCALE GENOMIC DNA]</scope>
    <source>
        <strain evidence="9 10">DSM 21100</strain>
    </source>
</reference>
<comment type="caution">
    <text evidence="9">The sequence shown here is derived from an EMBL/GenBank/DDBJ whole genome shotgun (WGS) entry which is preliminary data.</text>
</comment>
<evidence type="ECO:0000256" key="1">
    <source>
        <dbReference type="ARBA" id="ARBA00004571"/>
    </source>
</evidence>
<dbReference type="InterPro" id="IPR012910">
    <property type="entry name" value="Plug_dom"/>
</dbReference>